<name>A0A0P1F4V5_9RHOB</name>
<dbReference type="Proteomes" id="UP000050783">
    <property type="component" value="Unassembled WGS sequence"/>
</dbReference>
<gene>
    <name evidence="1" type="ORF">RUA4292_03999</name>
</gene>
<protein>
    <submittedName>
        <fullName evidence="1">Uncharacterized protein</fullName>
    </submittedName>
</protein>
<organism evidence="1 2">
    <name type="scientific">Ruegeria atlantica</name>
    <dbReference type="NCBI Taxonomy" id="81569"/>
    <lineage>
        <taxon>Bacteria</taxon>
        <taxon>Pseudomonadati</taxon>
        <taxon>Pseudomonadota</taxon>
        <taxon>Alphaproteobacteria</taxon>
        <taxon>Rhodobacterales</taxon>
        <taxon>Roseobacteraceae</taxon>
        <taxon>Ruegeria</taxon>
    </lineage>
</organism>
<reference evidence="1 2" key="1">
    <citation type="submission" date="2015-09" db="EMBL/GenBank/DDBJ databases">
        <authorList>
            <consortium name="Swine Surveillance"/>
        </authorList>
    </citation>
    <scope>NUCLEOTIDE SEQUENCE [LARGE SCALE GENOMIC DNA]</scope>
    <source>
        <strain evidence="1 2">CECT 4292</strain>
    </source>
</reference>
<dbReference type="EMBL" id="CYPU01000071">
    <property type="protein sequence ID" value="CUH49801.1"/>
    <property type="molecule type" value="Genomic_DNA"/>
</dbReference>
<evidence type="ECO:0000313" key="2">
    <source>
        <dbReference type="Proteomes" id="UP000050783"/>
    </source>
</evidence>
<sequence length="151" mass="17846">MDHAKGFKSNITKLPILSKTATILEGSFSKLGRYMTKPPYLGKEVDYRKFGTGEPCLFPSRELNKHHDFRLFEYCAKLPMEQTIFGVRDGTKLRNKIVSGLKKWQSQREGTEVKLGHRINTVFKRFFADNKRFKNYRPFKVKWKKPTKRKR</sequence>
<dbReference type="AlphaFoldDB" id="A0A0P1F4V5"/>
<accession>A0A0P1F4V5</accession>
<proteinExistence type="predicted"/>
<evidence type="ECO:0000313" key="1">
    <source>
        <dbReference type="EMBL" id="CUH49801.1"/>
    </source>
</evidence>